<accession>A0AAW2C1F6</accession>
<dbReference type="PANTHER" id="PTHR46481">
    <property type="entry name" value="ZINC FINGER BED DOMAIN-CONTAINING PROTEIN 4"/>
    <property type="match status" value="1"/>
</dbReference>
<dbReference type="InterPro" id="IPR012337">
    <property type="entry name" value="RNaseH-like_sf"/>
</dbReference>
<dbReference type="InterPro" id="IPR052035">
    <property type="entry name" value="ZnF_BED_domain_contain"/>
</dbReference>
<reference evidence="1 2" key="1">
    <citation type="submission" date="2024-01" db="EMBL/GenBank/DDBJ databases">
        <title>A telomere-to-telomere, gap-free genome of sweet tea (Lithocarpus litseifolius).</title>
        <authorList>
            <person name="Zhou J."/>
        </authorList>
    </citation>
    <scope>NUCLEOTIDE SEQUENCE [LARGE SCALE GENOMIC DNA]</scope>
    <source>
        <strain evidence="1">Zhou-2022a</strain>
        <tissue evidence="1">Leaf</tissue>
    </source>
</reference>
<dbReference type="PANTHER" id="PTHR46481:SF8">
    <property type="entry name" value="ZINC FINGER BED DOMAIN-CONTAINING PROTEIN RICESLEEPER 1-LIKE"/>
    <property type="match status" value="1"/>
</dbReference>
<protein>
    <recommendedName>
        <fullName evidence="3">Zinc finger BED domain-containing protein RICESLEEPER 2-like</fullName>
    </recommendedName>
</protein>
<name>A0AAW2C1F6_9ROSI</name>
<proteinExistence type="predicted"/>
<dbReference type="EMBL" id="JAZDWU010000009">
    <property type="protein sequence ID" value="KAK9992034.1"/>
    <property type="molecule type" value="Genomic_DNA"/>
</dbReference>
<dbReference type="SUPFAM" id="SSF53098">
    <property type="entry name" value="Ribonuclease H-like"/>
    <property type="match status" value="1"/>
</dbReference>
<dbReference type="Proteomes" id="UP001459277">
    <property type="component" value="Unassembled WGS sequence"/>
</dbReference>
<evidence type="ECO:0000313" key="1">
    <source>
        <dbReference type="EMBL" id="KAK9992034.1"/>
    </source>
</evidence>
<evidence type="ECO:0000313" key="2">
    <source>
        <dbReference type="Proteomes" id="UP001459277"/>
    </source>
</evidence>
<gene>
    <name evidence="1" type="ORF">SO802_027019</name>
</gene>
<keyword evidence="2" id="KW-1185">Reference proteome</keyword>
<evidence type="ECO:0008006" key="3">
    <source>
        <dbReference type="Google" id="ProtNLM"/>
    </source>
</evidence>
<comment type="caution">
    <text evidence="1">The sequence shown here is derived from an EMBL/GenBank/DDBJ whole genome shotgun (WGS) entry which is preliminary data.</text>
</comment>
<dbReference type="SUPFAM" id="SSF140996">
    <property type="entry name" value="Hermes dimerisation domain"/>
    <property type="match status" value="1"/>
</dbReference>
<sequence>MWAHILKCKKIPGVIDTSQTTLSFQAKKTGGVEGEFSNELVVAKFSIERIQMALARMIIVDELPFRFVEHDGFIYFMGVVEPRFPVPSRLTVARDCIKLWFREREKLISYMKLGQRVSLTTDTWTSIQNLNYMCLTCHYIDGDWTYQKRILNFCIVPNHKGETIGKTIERCLNDWGIKMVITVTVDNAKSNDVALDYLKKKLEMKDGCMLGGQFLHMRCAAHILNLIVQEGLKGIHNSIVKVRNVVRWNSTYLMLEAAEKFETAFDRMHEEDVEFSSYFMEVDGNGKQKHIGPPKGEDWVNVRMFCNFLRLFYEWYSKEKAGFALKLVRDALDKLYAHYAKGTELSSASGNGQATNVGSLIESSASFPYDPWKIASHEFDEHIATEDDNECTTDVDKYLNEASEKIGRVLIFWLGGR</sequence>
<dbReference type="AlphaFoldDB" id="A0AAW2C1F6"/>
<organism evidence="1 2">
    <name type="scientific">Lithocarpus litseifolius</name>
    <dbReference type="NCBI Taxonomy" id="425828"/>
    <lineage>
        <taxon>Eukaryota</taxon>
        <taxon>Viridiplantae</taxon>
        <taxon>Streptophyta</taxon>
        <taxon>Embryophyta</taxon>
        <taxon>Tracheophyta</taxon>
        <taxon>Spermatophyta</taxon>
        <taxon>Magnoliopsida</taxon>
        <taxon>eudicotyledons</taxon>
        <taxon>Gunneridae</taxon>
        <taxon>Pentapetalae</taxon>
        <taxon>rosids</taxon>
        <taxon>fabids</taxon>
        <taxon>Fagales</taxon>
        <taxon>Fagaceae</taxon>
        <taxon>Lithocarpus</taxon>
    </lineage>
</organism>